<dbReference type="AlphaFoldDB" id="A0A8S9L3G1"/>
<dbReference type="InterPro" id="IPR012866">
    <property type="entry name" value="DUF1644"/>
</dbReference>
<organism evidence="2 3">
    <name type="scientific">Brassica cretica</name>
    <name type="common">Mustard</name>
    <dbReference type="NCBI Taxonomy" id="69181"/>
    <lineage>
        <taxon>Eukaryota</taxon>
        <taxon>Viridiplantae</taxon>
        <taxon>Streptophyta</taxon>
        <taxon>Embryophyta</taxon>
        <taxon>Tracheophyta</taxon>
        <taxon>Spermatophyta</taxon>
        <taxon>Magnoliopsida</taxon>
        <taxon>eudicotyledons</taxon>
        <taxon>Gunneridae</taxon>
        <taxon>Pentapetalae</taxon>
        <taxon>rosids</taxon>
        <taxon>malvids</taxon>
        <taxon>Brassicales</taxon>
        <taxon>Brassicaceae</taxon>
        <taxon>Brassiceae</taxon>
        <taxon>Brassica</taxon>
    </lineage>
</organism>
<proteinExistence type="predicted"/>
<feature type="region of interest" description="Disordered" evidence="1">
    <location>
        <begin position="1"/>
        <end position="29"/>
    </location>
</feature>
<reference evidence="2" key="1">
    <citation type="submission" date="2019-12" db="EMBL/GenBank/DDBJ databases">
        <title>Genome sequencing and annotation of Brassica cretica.</title>
        <authorList>
            <person name="Studholme D.J."/>
            <person name="Sarris P.F."/>
        </authorList>
    </citation>
    <scope>NUCLEOTIDE SEQUENCE</scope>
    <source>
        <strain evidence="2">PFS-001/15</strain>
        <tissue evidence="2">Leaf</tissue>
    </source>
</reference>
<name>A0A8S9L3G1_BRACR</name>
<evidence type="ECO:0000256" key="1">
    <source>
        <dbReference type="SAM" id="MobiDB-lite"/>
    </source>
</evidence>
<dbReference type="Gene3D" id="3.30.40.10">
    <property type="entry name" value="Zinc/RING finger domain, C3HC4 (zinc finger)"/>
    <property type="match status" value="2"/>
</dbReference>
<dbReference type="EMBL" id="QGKW02000717">
    <property type="protein sequence ID" value="KAF2599908.1"/>
    <property type="molecule type" value="Genomic_DNA"/>
</dbReference>
<dbReference type="Pfam" id="PF07800">
    <property type="entry name" value="DUF1644"/>
    <property type="match status" value="2"/>
</dbReference>
<protein>
    <submittedName>
        <fullName evidence="2">Uncharacterized protein</fullName>
    </submittedName>
</protein>
<comment type="caution">
    <text evidence="2">The sequence shown here is derived from an EMBL/GenBank/DDBJ whole genome shotgun (WGS) entry which is preliminary data.</text>
</comment>
<feature type="compositionally biased region" description="Polar residues" evidence="1">
    <location>
        <begin position="1"/>
        <end position="10"/>
    </location>
</feature>
<dbReference type="PANTHER" id="PTHR31197:SF24">
    <property type="entry name" value="RING-TYPE DOMAIN-CONTAINING PROTEIN"/>
    <property type="match status" value="1"/>
</dbReference>
<gene>
    <name evidence="2" type="ORF">F2Q68_00011627</name>
</gene>
<evidence type="ECO:0000313" key="3">
    <source>
        <dbReference type="Proteomes" id="UP000712281"/>
    </source>
</evidence>
<sequence>MPKVPSNRTRVSPYPLRSTRTQKEPIEAQGPSQWEDVLCVICQEAPHNAILMRCSSSSAGCRAYMCDTSVRHSNCFKQYRKKNMNRVTKAFNCPYCRGEVYEAMKVQSGGRRALNAKPRSCAFENCNFSGTYSQLKNHLKADHPGSTRPLVDQERERMWEQMQRVTQYNDISIAAGLPPGKMPKVPSNRTRVSPYPLRSTRTQKEPIEAQGPSQWEDVLCVICQEAPHNAILMRCSSSSAGCRAYMCDTSVRHSNCFKQYRKKNMNRVTKAFNCPYCRGEVYEAMKVQSGGRRALNAKPRSCAFENCNFSGTYSQLKNHLKADHPGSTRPLVDQERERMWEQMQRVTQYNDISIAAGLPRSGFEVLHQQLPDVPPRLVILLWVNGVVQGILHHQLPNSLPHSFEIRAGANGVVRNYLLCFRGLGAASPLSIHDS</sequence>
<dbReference type="Proteomes" id="UP000712281">
    <property type="component" value="Unassembled WGS sequence"/>
</dbReference>
<evidence type="ECO:0000313" key="2">
    <source>
        <dbReference type="EMBL" id="KAF2599908.1"/>
    </source>
</evidence>
<dbReference type="PANTHER" id="PTHR31197">
    <property type="entry name" value="OS01G0612600 PROTEIN"/>
    <property type="match status" value="1"/>
</dbReference>
<accession>A0A8S9L3G1</accession>
<feature type="region of interest" description="Disordered" evidence="1">
    <location>
        <begin position="176"/>
        <end position="195"/>
    </location>
</feature>
<dbReference type="InterPro" id="IPR013083">
    <property type="entry name" value="Znf_RING/FYVE/PHD"/>
</dbReference>